<reference evidence="7 8" key="1">
    <citation type="journal article" date="2019" name="Nat. Plants">
        <title>Genome sequencing of Musa balbisiana reveals subgenome evolution and function divergence in polyploid bananas.</title>
        <authorList>
            <person name="Yao X."/>
        </authorList>
    </citation>
    <scope>NUCLEOTIDE SEQUENCE [LARGE SCALE GENOMIC DNA]</scope>
    <source>
        <strain evidence="8">cv. DH-PKW</strain>
        <tissue evidence="7">Leaves</tissue>
    </source>
</reference>
<gene>
    <name evidence="7" type="ORF">C4D60_Mb01t03710</name>
</gene>
<comment type="caution">
    <text evidence="7">The sequence shown here is derived from an EMBL/GenBank/DDBJ whole genome shotgun (WGS) entry which is preliminary data.</text>
</comment>
<dbReference type="SUPFAM" id="SSF52058">
    <property type="entry name" value="L domain-like"/>
    <property type="match status" value="1"/>
</dbReference>
<evidence type="ECO:0000256" key="3">
    <source>
        <dbReference type="ARBA" id="ARBA00022729"/>
    </source>
</evidence>
<keyword evidence="3 6" id="KW-0732">Signal</keyword>
<dbReference type="GO" id="GO:0005576">
    <property type="term" value="C:extracellular region"/>
    <property type="evidence" value="ECO:0007669"/>
    <property type="project" value="UniProtKB-SubCell"/>
</dbReference>
<name>A0A4S8JJM3_MUSBA</name>
<dbReference type="PROSITE" id="PS51257">
    <property type="entry name" value="PROKAR_LIPOPROTEIN"/>
    <property type="match status" value="1"/>
</dbReference>
<evidence type="ECO:0008006" key="9">
    <source>
        <dbReference type="Google" id="ProtNLM"/>
    </source>
</evidence>
<proteinExistence type="predicted"/>
<sequence length="438" mass="48001">MASIGRTLLLLLSILCLCVPTSFGACSQARHERKAAEVSDGPTASPSQTDGSCGCSSSPAPSPSTSEPNPDDFPNLKQYYAYLVIQQFKQTVTCDPDGVTATWVGYRPCTYRGFYCDTPPDSPGTPTIASVDFNGFRLCAPTVAGFVDQLPDLALFHANSNNFSGPIPDLTGLPYLYELDVSNNIHSGPFPVAVLPLSNLVFLDLRYNLFAGTVPASIFSLDLDVLFLNNNNFNQQLPANLGSSPVAYLTLANNGFTGPIPLSIFNASRTLVEVLFLNNKFSGCLPYEIGSLTTATVFDVGFNQFTGPIPWSFGCLLKVEQLNLAGNLLYGEVPDVVCRLAKDGNLANLSLSGNYFTSLGHSCWELIKRKVLDVRQNCIPWFPEQRRPVECWRFLWHRKFCPFFHYIPCGLPKCAPKPAARPPPGYMTYKALHQPPRN</sequence>
<accession>A0A4S8JJM3</accession>
<evidence type="ECO:0000256" key="1">
    <source>
        <dbReference type="ARBA" id="ARBA00004613"/>
    </source>
</evidence>
<feature type="signal peptide" evidence="6">
    <location>
        <begin position="1"/>
        <end position="24"/>
    </location>
</feature>
<dbReference type="InterPro" id="IPR051582">
    <property type="entry name" value="LRR_extensin-like_regulator"/>
</dbReference>
<evidence type="ECO:0000256" key="4">
    <source>
        <dbReference type="ARBA" id="ARBA00022737"/>
    </source>
</evidence>
<dbReference type="Gene3D" id="3.80.10.10">
    <property type="entry name" value="Ribonuclease Inhibitor"/>
    <property type="match status" value="2"/>
</dbReference>
<keyword evidence="8" id="KW-1185">Reference proteome</keyword>
<evidence type="ECO:0000256" key="2">
    <source>
        <dbReference type="ARBA" id="ARBA00022525"/>
    </source>
</evidence>
<protein>
    <recommendedName>
        <fullName evidence="9">Leucine-rich repeat-containing N-terminal plant-type domain-containing protein</fullName>
    </recommendedName>
</protein>
<keyword evidence="4" id="KW-0677">Repeat</keyword>
<dbReference type="STRING" id="52838.A0A4S8JJM3"/>
<evidence type="ECO:0000313" key="7">
    <source>
        <dbReference type="EMBL" id="THU62303.1"/>
    </source>
</evidence>
<dbReference type="Proteomes" id="UP000317650">
    <property type="component" value="Chromosome 1"/>
</dbReference>
<evidence type="ECO:0000313" key="8">
    <source>
        <dbReference type="Proteomes" id="UP000317650"/>
    </source>
</evidence>
<evidence type="ECO:0000256" key="6">
    <source>
        <dbReference type="SAM" id="SignalP"/>
    </source>
</evidence>
<feature type="compositionally biased region" description="Polar residues" evidence="5">
    <location>
        <begin position="42"/>
        <end position="55"/>
    </location>
</feature>
<evidence type="ECO:0000256" key="5">
    <source>
        <dbReference type="SAM" id="MobiDB-lite"/>
    </source>
</evidence>
<feature type="chain" id="PRO_5020238764" description="Leucine-rich repeat-containing N-terminal plant-type domain-containing protein" evidence="6">
    <location>
        <begin position="25"/>
        <end position="438"/>
    </location>
</feature>
<feature type="region of interest" description="Disordered" evidence="5">
    <location>
        <begin position="36"/>
        <end position="70"/>
    </location>
</feature>
<comment type="subcellular location">
    <subcellularLocation>
        <location evidence="1">Secreted</location>
    </subcellularLocation>
</comment>
<organism evidence="7 8">
    <name type="scientific">Musa balbisiana</name>
    <name type="common">Banana</name>
    <dbReference type="NCBI Taxonomy" id="52838"/>
    <lineage>
        <taxon>Eukaryota</taxon>
        <taxon>Viridiplantae</taxon>
        <taxon>Streptophyta</taxon>
        <taxon>Embryophyta</taxon>
        <taxon>Tracheophyta</taxon>
        <taxon>Spermatophyta</taxon>
        <taxon>Magnoliopsida</taxon>
        <taxon>Liliopsida</taxon>
        <taxon>Zingiberales</taxon>
        <taxon>Musaceae</taxon>
        <taxon>Musa</taxon>
    </lineage>
</organism>
<dbReference type="AlphaFoldDB" id="A0A4S8JJM3"/>
<dbReference type="InterPro" id="IPR032675">
    <property type="entry name" value="LRR_dom_sf"/>
</dbReference>
<keyword evidence="2" id="KW-0964">Secreted</keyword>
<dbReference type="PANTHER" id="PTHR32093:SF128">
    <property type="entry name" value="LEUCINE-RICH REPEAT-CONTAINING N-TERMINAL PLANT-TYPE DOMAIN-CONTAINING PROTEIN"/>
    <property type="match status" value="1"/>
</dbReference>
<dbReference type="EMBL" id="PYDT01000004">
    <property type="protein sequence ID" value="THU62303.1"/>
    <property type="molecule type" value="Genomic_DNA"/>
</dbReference>
<feature type="compositionally biased region" description="Low complexity" evidence="5">
    <location>
        <begin position="56"/>
        <end position="68"/>
    </location>
</feature>
<dbReference type="PANTHER" id="PTHR32093">
    <property type="entry name" value="LEUCINE-RICH REPEAT EXTENSIN-LIKE PROTEIN 3-RELATED"/>
    <property type="match status" value="1"/>
</dbReference>